<feature type="region of interest" description="Disordered" evidence="1">
    <location>
        <begin position="1"/>
        <end position="48"/>
    </location>
</feature>
<evidence type="ECO:0000313" key="2">
    <source>
        <dbReference type="EMBL" id="KAG0583471.1"/>
    </source>
</evidence>
<evidence type="ECO:0000313" key="3">
    <source>
        <dbReference type="Proteomes" id="UP000822688"/>
    </source>
</evidence>
<dbReference type="Proteomes" id="UP000822688">
    <property type="component" value="Chromosome 3"/>
</dbReference>
<dbReference type="AlphaFoldDB" id="A0A8T0IKP9"/>
<dbReference type="EMBL" id="CM026423">
    <property type="protein sequence ID" value="KAG0583471.1"/>
    <property type="molecule type" value="Genomic_DNA"/>
</dbReference>
<protein>
    <submittedName>
        <fullName evidence="2">Uncharacterized protein</fullName>
    </submittedName>
</protein>
<reference evidence="2" key="1">
    <citation type="submission" date="2020-06" db="EMBL/GenBank/DDBJ databases">
        <title>WGS assembly of Ceratodon purpureus strain R40.</title>
        <authorList>
            <person name="Carey S.B."/>
            <person name="Jenkins J."/>
            <person name="Shu S."/>
            <person name="Lovell J.T."/>
            <person name="Sreedasyam A."/>
            <person name="Maumus F."/>
            <person name="Tiley G.P."/>
            <person name="Fernandez-Pozo N."/>
            <person name="Barry K."/>
            <person name="Chen C."/>
            <person name="Wang M."/>
            <person name="Lipzen A."/>
            <person name="Daum C."/>
            <person name="Saski C.A."/>
            <person name="Payton A.C."/>
            <person name="Mcbreen J.C."/>
            <person name="Conrad R.E."/>
            <person name="Kollar L.M."/>
            <person name="Olsson S."/>
            <person name="Huttunen S."/>
            <person name="Landis J.B."/>
            <person name="Wickett N.J."/>
            <person name="Johnson M.G."/>
            <person name="Rensing S.A."/>
            <person name="Grimwood J."/>
            <person name="Schmutz J."/>
            <person name="Mcdaniel S.F."/>
        </authorList>
    </citation>
    <scope>NUCLEOTIDE SEQUENCE</scope>
    <source>
        <strain evidence="2">R40</strain>
    </source>
</reference>
<evidence type="ECO:0000256" key="1">
    <source>
        <dbReference type="SAM" id="MobiDB-lite"/>
    </source>
</evidence>
<organism evidence="2 3">
    <name type="scientific">Ceratodon purpureus</name>
    <name type="common">Fire moss</name>
    <name type="synonym">Dicranum purpureum</name>
    <dbReference type="NCBI Taxonomy" id="3225"/>
    <lineage>
        <taxon>Eukaryota</taxon>
        <taxon>Viridiplantae</taxon>
        <taxon>Streptophyta</taxon>
        <taxon>Embryophyta</taxon>
        <taxon>Bryophyta</taxon>
        <taxon>Bryophytina</taxon>
        <taxon>Bryopsida</taxon>
        <taxon>Dicranidae</taxon>
        <taxon>Pseudoditrichales</taxon>
        <taxon>Ditrichaceae</taxon>
        <taxon>Ceratodon</taxon>
    </lineage>
</organism>
<keyword evidence="3" id="KW-1185">Reference proteome</keyword>
<sequence length="116" mass="13027">MSSVSSLVTTAASDESSSADSACSSDIQRPNSRGPKLRHRRDQSSTLKLARTKSEIAKRQRVACGCRVCAGKRMVSRSTSYRHLRIEAEIAEDDAKWEARWSFTSPALWLFRPEYC</sequence>
<feature type="compositionally biased region" description="Low complexity" evidence="1">
    <location>
        <begin position="1"/>
        <end position="26"/>
    </location>
</feature>
<proteinExistence type="predicted"/>
<gene>
    <name evidence="2" type="ORF">KC19_3G138800</name>
</gene>
<accession>A0A8T0IKP9</accession>
<name>A0A8T0IKP9_CERPU</name>
<comment type="caution">
    <text evidence="2">The sequence shown here is derived from an EMBL/GenBank/DDBJ whole genome shotgun (WGS) entry which is preliminary data.</text>
</comment>